<comment type="caution">
    <text evidence="1">The sequence shown here is derived from an EMBL/GenBank/DDBJ whole genome shotgun (WGS) entry which is preliminary data.</text>
</comment>
<proteinExistence type="predicted"/>
<sequence>MVDSSPGGPSNDAPGADCREDGVGVGVCLSVGVGVRVAVGSSAGVGVGPPASPSAVGPP</sequence>
<accession>A0A554NF06</accession>
<gene>
    <name evidence="1" type="ORF">DP107_01560</name>
</gene>
<dbReference type="InParanoid" id="A0A554NF06"/>
<protein>
    <submittedName>
        <fullName evidence="1">Uncharacterized protein</fullName>
    </submittedName>
</protein>
<organism evidence="1 2">
    <name type="scientific">Haloglomus irregulare</name>
    <dbReference type="NCBI Taxonomy" id="2234134"/>
    <lineage>
        <taxon>Archaea</taxon>
        <taxon>Methanobacteriati</taxon>
        <taxon>Methanobacteriota</taxon>
        <taxon>Stenosarchaea group</taxon>
        <taxon>Halobacteria</taxon>
        <taxon>Halobacteriales</taxon>
        <taxon>Natronomonadaceae</taxon>
        <taxon>Haloglomus</taxon>
    </lineage>
</organism>
<keyword evidence="2" id="KW-1185">Reference proteome</keyword>
<dbReference type="EMBL" id="QMDX01000001">
    <property type="protein sequence ID" value="TSD15895.1"/>
    <property type="molecule type" value="Genomic_DNA"/>
</dbReference>
<dbReference type="Proteomes" id="UP000319894">
    <property type="component" value="Unassembled WGS sequence"/>
</dbReference>
<reference evidence="1 2" key="1">
    <citation type="submission" date="2018-06" db="EMBL/GenBank/DDBJ databases">
        <title>Natronomonas sp. F16-60 a new haloarchaeon isolated from a solar saltern of Isla Cristina, Huelva, Spain.</title>
        <authorList>
            <person name="Duran-Viseras A."/>
            <person name="Sanchez-Porro C."/>
            <person name="Ventosa A."/>
        </authorList>
    </citation>
    <scope>NUCLEOTIDE SEQUENCE [LARGE SCALE GENOMIC DNA]</scope>
    <source>
        <strain evidence="1 2">F16-60</strain>
    </source>
</reference>
<evidence type="ECO:0000313" key="2">
    <source>
        <dbReference type="Proteomes" id="UP000319894"/>
    </source>
</evidence>
<name>A0A554NF06_9EURY</name>
<dbReference type="AlphaFoldDB" id="A0A554NF06"/>
<evidence type="ECO:0000313" key="1">
    <source>
        <dbReference type="EMBL" id="TSD15895.1"/>
    </source>
</evidence>